<organism evidence="2 3">
    <name type="scientific">Streptomyces endocoffeicus</name>
    <dbReference type="NCBI Taxonomy" id="2898945"/>
    <lineage>
        <taxon>Bacteria</taxon>
        <taxon>Bacillati</taxon>
        <taxon>Actinomycetota</taxon>
        <taxon>Actinomycetes</taxon>
        <taxon>Kitasatosporales</taxon>
        <taxon>Streptomycetaceae</taxon>
        <taxon>Streptomyces</taxon>
    </lineage>
</organism>
<keyword evidence="3" id="KW-1185">Reference proteome</keyword>
<dbReference type="Pfam" id="PF17645">
    <property type="entry name" value="Amdase"/>
    <property type="match status" value="1"/>
</dbReference>
<proteinExistence type="predicted"/>
<accession>A0ABS1Q652</accession>
<comment type="caution">
    <text evidence="2">The sequence shown here is derived from an EMBL/GenBank/DDBJ whole genome shotgun (WGS) entry which is preliminary data.</text>
</comment>
<reference evidence="2 3" key="1">
    <citation type="submission" date="2021-01" db="EMBL/GenBank/DDBJ databases">
        <title>WGS of actinomycetes isolated from Thailand.</title>
        <authorList>
            <person name="Thawai C."/>
        </authorList>
    </citation>
    <scope>NUCLEOTIDE SEQUENCE [LARGE SCALE GENOMIC DNA]</scope>
    <source>
        <strain evidence="2 3">CA3R110</strain>
    </source>
</reference>
<evidence type="ECO:0000313" key="3">
    <source>
        <dbReference type="Proteomes" id="UP000621510"/>
    </source>
</evidence>
<dbReference type="InterPro" id="IPR053714">
    <property type="entry name" value="Iso_Racemase_Enz_sf"/>
</dbReference>
<evidence type="ECO:0000256" key="1">
    <source>
        <dbReference type="SAM" id="MobiDB-lite"/>
    </source>
</evidence>
<evidence type="ECO:0000313" key="2">
    <source>
        <dbReference type="EMBL" id="MBL1120139.1"/>
    </source>
</evidence>
<dbReference type="Gene3D" id="3.40.50.12500">
    <property type="match status" value="1"/>
</dbReference>
<dbReference type="InterPro" id="IPR026286">
    <property type="entry name" value="MaiA/AMDase"/>
</dbReference>
<dbReference type="Proteomes" id="UP000621510">
    <property type="component" value="Unassembled WGS sequence"/>
</dbReference>
<dbReference type="PIRSF" id="PIRSF015736">
    <property type="entry name" value="MI"/>
    <property type="match status" value="1"/>
</dbReference>
<name>A0ABS1Q652_9ACTN</name>
<dbReference type="RefSeq" id="WP_201857913.1">
    <property type="nucleotide sequence ID" value="NZ_JAERRG010000044.1"/>
</dbReference>
<protein>
    <submittedName>
        <fullName evidence="2">Aspartate/glutamate racemase family protein</fullName>
    </submittedName>
</protein>
<feature type="region of interest" description="Disordered" evidence="1">
    <location>
        <begin position="1"/>
        <end position="20"/>
    </location>
</feature>
<feature type="compositionally biased region" description="Acidic residues" evidence="1">
    <location>
        <begin position="1"/>
        <end position="10"/>
    </location>
</feature>
<sequence>MTIETTDTDQNEPTWSEDPYSVDEGVGWRAHIGMVIYSNDQTLPHEGRVMLNFPGVALFESRIHAYRGTNQPLTAEGLSNTSGIEGAARLINTMRPSDVVAIGCTSAAMVIGNDELHRLVRRIHPNAQVTDPFTGIKAALTATEAKRVGFISPYPRDVAERMTNGFQEAGFEIPVATTFKNPTGFVSDDAPFITPDSMAAATRRLINETELDTVVIACTQMRAAEMIEALEEETGKTIISSNQALCWHALRLAGCDDKIDGWGRLFRS</sequence>
<dbReference type="PANTHER" id="PTHR40267">
    <property type="entry name" value="BLR3294 PROTEIN"/>
    <property type="match status" value="1"/>
</dbReference>
<dbReference type="EMBL" id="JAERRG010000044">
    <property type="protein sequence ID" value="MBL1120139.1"/>
    <property type="molecule type" value="Genomic_DNA"/>
</dbReference>
<gene>
    <name evidence="2" type="ORF">JK364_48780</name>
</gene>
<dbReference type="PANTHER" id="PTHR40267:SF1">
    <property type="entry name" value="BLR3294 PROTEIN"/>
    <property type="match status" value="1"/>
</dbReference>